<dbReference type="Proteomes" id="UP000266934">
    <property type="component" value="Chromosome"/>
</dbReference>
<proteinExistence type="predicted"/>
<dbReference type="AlphaFoldDB" id="A0A348G0B3"/>
<evidence type="ECO:0000313" key="1">
    <source>
        <dbReference type="EMBL" id="BBF92996.1"/>
    </source>
</evidence>
<evidence type="ECO:0000313" key="2">
    <source>
        <dbReference type="Proteomes" id="UP000266934"/>
    </source>
</evidence>
<dbReference type="NCBIfam" id="NF038264">
    <property type="entry name" value="kinase_SiaB"/>
    <property type="match status" value="1"/>
</dbReference>
<keyword evidence="2" id="KW-1185">Reference proteome</keyword>
<reference evidence="1 2" key="1">
    <citation type="submission" date="2018-08" db="EMBL/GenBank/DDBJ databases">
        <title>Complete genome sequencing of Blastochloris tepida GI.</title>
        <authorList>
            <person name="Tsukatani Y."/>
            <person name="Mori H."/>
        </authorList>
    </citation>
    <scope>NUCLEOTIDE SEQUENCE [LARGE SCALE GENOMIC DNA]</scope>
    <source>
        <strain evidence="1 2">GI</strain>
    </source>
</reference>
<dbReference type="Pfam" id="PF19788">
    <property type="entry name" value="DUF6272"/>
    <property type="match status" value="1"/>
</dbReference>
<dbReference type="InterPro" id="IPR046239">
    <property type="entry name" value="DUF6272"/>
</dbReference>
<protein>
    <submittedName>
        <fullName evidence="1">Uncharacterized protein</fullName>
    </submittedName>
</protein>
<dbReference type="KEGG" id="blag:BLTE_16810"/>
<organism evidence="1 2">
    <name type="scientific">Blastochloris tepida</name>
    <dbReference type="NCBI Taxonomy" id="2233851"/>
    <lineage>
        <taxon>Bacteria</taxon>
        <taxon>Pseudomonadati</taxon>
        <taxon>Pseudomonadota</taxon>
        <taxon>Alphaproteobacteria</taxon>
        <taxon>Hyphomicrobiales</taxon>
        <taxon>Blastochloridaceae</taxon>
        <taxon>Blastochloris</taxon>
    </lineage>
</organism>
<gene>
    <name evidence="1" type="ORF">BLTE_16810</name>
</gene>
<dbReference type="EMBL" id="AP018907">
    <property type="protein sequence ID" value="BBF92996.1"/>
    <property type="molecule type" value="Genomic_DNA"/>
</dbReference>
<dbReference type="RefSeq" id="WP_197723282.1">
    <property type="nucleotide sequence ID" value="NZ_AP018907.1"/>
</dbReference>
<name>A0A348G0B3_9HYPH</name>
<accession>A0A348G0B3</accession>
<dbReference type="NCBIfam" id="NF038262">
    <property type="entry name" value="SiaB_fam_kinase"/>
    <property type="match status" value="1"/>
</dbReference>
<sequence>MTMESQPRQGLDIFALRDLFNRERIMLCFNGPVTATLIEEIGTALRNYMEKLAESASSVSDVFSVYIEITQNIRRYASSRPELALESAHILVSRNEEGRYIVSAGNVVETADGEVLRQRIAELAAMDKVALKAAFKEQIRRPRSELEGSAGLGLIDMARKATHPLWCELLPLDHRRALFQLRVIL</sequence>